<evidence type="ECO:0000313" key="3">
    <source>
        <dbReference type="EMBL" id="MEJ8847732.1"/>
    </source>
</evidence>
<dbReference type="Gene3D" id="3.40.190.150">
    <property type="entry name" value="Bordetella uptake gene, domain 1"/>
    <property type="match status" value="1"/>
</dbReference>
<dbReference type="RefSeq" id="WP_340342875.1">
    <property type="nucleotide sequence ID" value="NZ_JBBKZT010000006.1"/>
</dbReference>
<comment type="caution">
    <text evidence="3">The sequence shown here is derived from an EMBL/GenBank/DDBJ whole genome shotgun (WGS) entry which is preliminary data.</text>
</comment>
<dbReference type="PANTHER" id="PTHR42928">
    <property type="entry name" value="TRICARBOXYLATE-BINDING PROTEIN"/>
    <property type="match status" value="1"/>
</dbReference>
<sequence>MPNKNQVWAIGLLAFATSFGLGTANAAEPYPNRAITATVPFPPGGSSDAVMRAISAPMSKLLGQPVVLDNKPGANGTLGAQAVARAPADGYAIVIGSVGTWAITPTLLKGMNFDPRKDLTPLTLAVRTPNVMVVSPSLPVTNVAELVAYMKKNPGKVAFASAGVGSTDHLTSVLFWQRTGTDGVHVAYRGGGAAITDVMAGHSQVLISNVGVLAGHIKAGKLKALAVTSAERVSELHDVPTMKEAGVQGLEVYSWQGIGAPKNLPPAVLAKLQPALVAALKDPAVAKSLATSGFEVVASSAAEFASLLDSETKRWKTVIDSAGIKAE</sequence>
<feature type="chain" id="PRO_5047299807" evidence="2">
    <location>
        <begin position="27"/>
        <end position="327"/>
    </location>
</feature>
<dbReference type="InterPro" id="IPR042100">
    <property type="entry name" value="Bug_dom1"/>
</dbReference>
<dbReference type="Proteomes" id="UP001385892">
    <property type="component" value="Unassembled WGS sequence"/>
</dbReference>
<dbReference type="InterPro" id="IPR005064">
    <property type="entry name" value="BUG"/>
</dbReference>
<feature type="signal peptide" evidence="2">
    <location>
        <begin position="1"/>
        <end position="26"/>
    </location>
</feature>
<evidence type="ECO:0000313" key="4">
    <source>
        <dbReference type="Proteomes" id="UP001385892"/>
    </source>
</evidence>
<keyword evidence="4" id="KW-1185">Reference proteome</keyword>
<dbReference type="Pfam" id="PF03401">
    <property type="entry name" value="TctC"/>
    <property type="match status" value="1"/>
</dbReference>
<comment type="similarity">
    <text evidence="1">Belongs to the UPF0065 (bug) family.</text>
</comment>
<organism evidence="3 4">
    <name type="scientific">Variovorax rhizosphaerae</name>
    <dbReference type="NCBI Taxonomy" id="1836200"/>
    <lineage>
        <taxon>Bacteria</taxon>
        <taxon>Pseudomonadati</taxon>
        <taxon>Pseudomonadota</taxon>
        <taxon>Betaproteobacteria</taxon>
        <taxon>Burkholderiales</taxon>
        <taxon>Comamonadaceae</taxon>
        <taxon>Variovorax</taxon>
    </lineage>
</organism>
<dbReference type="CDD" id="cd07012">
    <property type="entry name" value="PBP2_Bug_TTT"/>
    <property type="match status" value="1"/>
</dbReference>
<proteinExistence type="inferred from homology"/>
<evidence type="ECO:0000256" key="1">
    <source>
        <dbReference type="ARBA" id="ARBA00006987"/>
    </source>
</evidence>
<dbReference type="PANTHER" id="PTHR42928:SF5">
    <property type="entry name" value="BLR1237 PROTEIN"/>
    <property type="match status" value="1"/>
</dbReference>
<keyword evidence="2" id="KW-0732">Signal</keyword>
<dbReference type="SUPFAM" id="SSF53850">
    <property type="entry name" value="Periplasmic binding protein-like II"/>
    <property type="match status" value="1"/>
</dbReference>
<evidence type="ECO:0000256" key="2">
    <source>
        <dbReference type="SAM" id="SignalP"/>
    </source>
</evidence>
<protein>
    <submittedName>
        <fullName evidence="3">Tripartite tricarboxylate transporter substrate binding protein</fullName>
    </submittedName>
</protein>
<dbReference type="PIRSF" id="PIRSF017082">
    <property type="entry name" value="YflP"/>
    <property type="match status" value="1"/>
</dbReference>
<gene>
    <name evidence="3" type="ORF">WKW82_13820</name>
</gene>
<accession>A0ABU8WME2</accession>
<dbReference type="Gene3D" id="3.40.190.10">
    <property type="entry name" value="Periplasmic binding protein-like II"/>
    <property type="match status" value="1"/>
</dbReference>
<dbReference type="EMBL" id="JBBKZT010000006">
    <property type="protein sequence ID" value="MEJ8847732.1"/>
    <property type="molecule type" value="Genomic_DNA"/>
</dbReference>
<name>A0ABU8WME2_9BURK</name>
<reference evidence="3 4" key="1">
    <citation type="submission" date="2024-03" db="EMBL/GenBank/DDBJ databases">
        <title>Novel species of the genus Variovorax.</title>
        <authorList>
            <person name="Liu Q."/>
            <person name="Xin Y.-H."/>
        </authorList>
    </citation>
    <scope>NUCLEOTIDE SEQUENCE [LARGE SCALE GENOMIC DNA]</scope>
    <source>
        <strain evidence="3 4">KACC 18900</strain>
    </source>
</reference>